<evidence type="ECO:0000259" key="5">
    <source>
        <dbReference type="Pfam" id="PF04480"/>
    </source>
</evidence>
<dbReference type="Pfam" id="PF13847">
    <property type="entry name" value="Methyltransf_31"/>
    <property type="match status" value="1"/>
</dbReference>
<feature type="domain" description="Release factor glutamine methyltransferase N-terminal" evidence="7">
    <location>
        <begin position="121"/>
        <end position="186"/>
    </location>
</feature>
<evidence type="ECO:0000313" key="9">
    <source>
        <dbReference type="Proteomes" id="UP001500713"/>
    </source>
</evidence>
<evidence type="ECO:0000256" key="4">
    <source>
        <dbReference type="HAMAP-Rule" id="MF_02126"/>
    </source>
</evidence>
<evidence type="ECO:0000259" key="6">
    <source>
        <dbReference type="Pfam" id="PF13847"/>
    </source>
</evidence>
<dbReference type="Gene3D" id="1.10.8.10">
    <property type="entry name" value="DNA helicase RuvA subunit, C-terminal domain"/>
    <property type="match status" value="1"/>
</dbReference>
<keyword evidence="2 4" id="KW-0808">Transferase</keyword>
<feature type="binding site" evidence="4">
    <location>
        <position position="302"/>
    </location>
    <ligand>
        <name>S-adenosyl-L-methionine</name>
        <dbReference type="ChEBI" id="CHEBI:59789"/>
    </ligand>
</feature>
<dbReference type="Pfam" id="PF04480">
    <property type="entry name" value="DUF559"/>
    <property type="match status" value="1"/>
</dbReference>
<dbReference type="HAMAP" id="MF_02126">
    <property type="entry name" value="RF_methyltr_PrmC"/>
    <property type="match status" value="1"/>
</dbReference>
<comment type="caution">
    <text evidence="8">The sequence shown here is derived from an EMBL/GenBank/DDBJ whole genome shotgun (WGS) entry which is preliminary data.</text>
</comment>
<dbReference type="Proteomes" id="UP001500713">
    <property type="component" value="Unassembled WGS sequence"/>
</dbReference>
<dbReference type="SUPFAM" id="SSF53335">
    <property type="entry name" value="S-adenosyl-L-methionine-dependent methyltransferases"/>
    <property type="match status" value="1"/>
</dbReference>
<comment type="similarity">
    <text evidence="4">Belongs to the protein N5-glutamine methyltransferase family. PrmC subfamily.</text>
</comment>
<dbReference type="EC" id="2.1.1.297" evidence="4"/>
<feature type="domain" description="Methyltransferase" evidence="6">
    <location>
        <begin position="225"/>
        <end position="302"/>
    </location>
</feature>
<feature type="binding site" evidence="4">
    <location>
        <begin position="302"/>
        <end position="305"/>
    </location>
    <ligand>
        <name>substrate</name>
    </ligand>
</feature>
<proteinExistence type="inferred from homology"/>
<dbReference type="InterPro" id="IPR029063">
    <property type="entry name" value="SAM-dependent_MTases_sf"/>
</dbReference>
<feature type="binding site" evidence="4">
    <location>
        <begin position="231"/>
        <end position="235"/>
    </location>
    <ligand>
        <name>S-adenosyl-L-methionine</name>
        <dbReference type="ChEBI" id="CHEBI:59789"/>
    </ligand>
</feature>
<gene>
    <name evidence="4" type="primary">prmC</name>
    <name evidence="8" type="ORF">GCM10009096_18370</name>
</gene>
<evidence type="ECO:0000256" key="3">
    <source>
        <dbReference type="ARBA" id="ARBA00022691"/>
    </source>
</evidence>
<dbReference type="InterPro" id="IPR011335">
    <property type="entry name" value="Restrct_endonuc-II-like"/>
</dbReference>
<dbReference type="InterPro" id="IPR040758">
    <property type="entry name" value="PrmC_N"/>
</dbReference>
<comment type="function">
    <text evidence="4">Methylates the class 1 translation termination release factors RF1/PrfA and RF2/PrfB on the glutamine residue of the universally conserved GGQ motif.</text>
</comment>
<dbReference type="InterPro" id="IPR019874">
    <property type="entry name" value="RF_methyltr_PrmC"/>
</dbReference>
<dbReference type="EMBL" id="BAAAEM010000002">
    <property type="protein sequence ID" value="GAA0476861.1"/>
    <property type="molecule type" value="Genomic_DNA"/>
</dbReference>
<dbReference type="Gene3D" id="3.40.960.10">
    <property type="entry name" value="VSR Endonuclease"/>
    <property type="match status" value="1"/>
</dbReference>
<protein>
    <recommendedName>
        <fullName evidence="4">Release factor glutamine methyltransferase</fullName>
        <shortName evidence="4">RF MTase</shortName>
        <ecNumber evidence="4">2.1.1.297</ecNumber>
    </recommendedName>
    <alternativeName>
        <fullName evidence="4">N5-glutamine methyltransferase PrmC</fullName>
    </alternativeName>
    <alternativeName>
        <fullName evidence="4">Protein-(glutamine-N5) MTase PrmC</fullName>
    </alternativeName>
    <alternativeName>
        <fullName evidence="4">Protein-glutamine N-methyltransferase PrmC</fullName>
    </alternativeName>
</protein>
<dbReference type="InterPro" id="IPR002052">
    <property type="entry name" value="DNA_methylase_N6_adenine_CS"/>
</dbReference>
<dbReference type="InterPro" id="IPR004556">
    <property type="entry name" value="HemK-like"/>
</dbReference>
<dbReference type="PROSITE" id="PS00092">
    <property type="entry name" value="N6_MTASE"/>
    <property type="match status" value="1"/>
</dbReference>
<dbReference type="InterPro" id="IPR025714">
    <property type="entry name" value="Methyltranfer_dom"/>
</dbReference>
<feature type="binding site" evidence="4">
    <location>
        <position position="283"/>
    </location>
    <ligand>
        <name>S-adenosyl-L-methionine</name>
        <dbReference type="ChEBI" id="CHEBI:59789"/>
    </ligand>
</feature>
<dbReference type="Gene3D" id="3.40.50.150">
    <property type="entry name" value="Vaccinia Virus protein VP39"/>
    <property type="match status" value="1"/>
</dbReference>
<evidence type="ECO:0000313" key="8">
    <source>
        <dbReference type="EMBL" id="GAA0476861.1"/>
    </source>
</evidence>
<sequence length="396" mass="43497">MRANPTEPEKRLWRNISNSQLNGFKFRRQAVIGHYIADFLCPQKALVIEIDGETHQAEQDARRDEELRRLGYKTLRFTNADVMHDMDAVLCSISNHLQEAGPRWINPHPNPSPEGEGLDRALRQAAQALETVSETPRLDAELLLAHALGMNRQDLLLNLPKLEIPDGFSALLERRKSHEPVAHIVGEREFWSLPFQVSADVLIPRPDSEILIETAVEIGTDRPPTHILDLGTGSGALLLAALSEFPEARGVGMDASAAALAMAHNNADSLGLSDRARFLLQDWTMAGWTQSLAGPFGLILANPPYVSTQAELSREVSEFEPHDALFAGVQGMDDYHIIIPALGELLADNGTALIEIGFDQAGQVTKLAEKNGYIVECKQDLGGNDRLLVLRQGPGL</sequence>
<dbReference type="SUPFAM" id="SSF52980">
    <property type="entry name" value="Restriction endonuclease-like"/>
    <property type="match status" value="1"/>
</dbReference>
<accession>A0ABN1AHS0</accession>
<feature type="binding site" evidence="4">
    <location>
        <position position="254"/>
    </location>
    <ligand>
        <name>S-adenosyl-L-methionine</name>
        <dbReference type="ChEBI" id="CHEBI:59789"/>
    </ligand>
</feature>
<dbReference type="PANTHER" id="PTHR18895">
    <property type="entry name" value="HEMK METHYLTRANSFERASE"/>
    <property type="match status" value="1"/>
</dbReference>
<reference evidence="8 9" key="1">
    <citation type="journal article" date="2019" name="Int. J. Syst. Evol. Microbiol.">
        <title>The Global Catalogue of Microorganisms (GCM) 10K type strain sequencing project: providing services to taxonomists for standard genome sequencing and annotation.</title>
        <authorList>
            <consortium name="The Broad Institute Genomics Platform"/>
            <consortium name="The Broad Institute Genome Sequencing Center for Infectious Disease"/>
            <person name="Wu L."/>
            <person name="Ma J."/>
        </authorList>
    </citation>
    <scope>NUCLEOTIDE SEQUENCE [LARGE SCALE GENOMIC DNA]</scope>
    <source>
        <strain evidence="8 9">JCM 14162</strain>
    </source>
</reference>
<name>A0ABN1AHS0_9SPHN</name>
<comment type="catalytic activity">
    <reaction evidence="4">
        <text>L-glutaminyl-[peptide chain release factor] + S-adenosyl-L-methionine = N(5)-methyl-L-glutaminyl-[peptide chain release factor] + S-adenosyl-L-homocysteine + H(+)</text>
        <dbReference type="Rhea" id="RHEA:42896"/>
        <dbReference type="Rhea" id="RHEA-COMP:10271"/>
        <dbReference type="Rhea" id="RHEA-COMP:10272"/>
        <dbReference type="ChEBI" id="CHEBI:15378"/>
        <dbReference type="ChEBI" id="CHEBI:30011"/>
        <dbReference type="ChEBI" id="CHEBI:57856"/>
        <dbReference type="ChEBI" id="CHEBI:59789"/>
        <dbReference type="ChEBI" id="CHEBI:61891"/>
        <dbReference type="EC" id="2.1.1.297"/>
    </reaction>
</comment>
<keyword evidence="9" id="KW-1185">Reference proteome</keyword>
<dbReference type="NCBIfam" id="TIGR03534">
    <property type="entry name" value="RF_mod_PrmC"/>
    <property type="match status" value="1"/>
</dbReference>
<keyword evidence="1 4" id="KW-0489">Methyltransferase</keyword>
<dbReference type="PANTHER" id="PTHR18895:SF74">
    <property type="entry name" value="MTRF1L RELEASE FACTOR GLUTAMINE METHYLTRANSFERASE"/>
    <property type="match status" value="1"/>
</dbReference>
<dbReference type="InterPro" id="IPR050320">
    <property type="entry name" value="N5-glutamine_MTase"/>
</dbReference>
<dbReference type="InterPro" id="IPR047216">
    <property type="entry name" value="Endonuclease_DUF559_bact"/>
</dbReference>
<evidence type="ECO:0000256" key="1">
    <source>
        <dbReference type="ARBA" id="ARBA00022603"/>
    </source>
</evidence>
<evidence type="ECO:0000256" key="2">
    <source>
        <dbReference type="ARBA" id="ARBA00022679"/>
    </source>
</evidence>
<evidence type="ECO:0000259" key="7">
    <source>
        <dbReference type="Pfam" id="PF17827"/>
    </source>
</evidence>
<dbReference type="CDD" id="cd02440">
    <property type="entry name" value="AdoMet_MTases"/>
    <property type="match status" value="1"/>
</dbReference>
<organism evidence="8 9">
    <name type="scientific">Parasphingorhabdus litoris</name>
    <dbReference type="NCBI Taxonomy" id="394733"/>
    <lineage>
        <taxon>Bacteria</taxon>
        <taxon>Pseudomonadati</taxon>
        <taxon>Pseudomonadota</taxon>
        <taxon>Alphaproteobacteria</taxon>
        <taxon>Sphingomonadales</taxon>
        <taxon>Sphingomonadaceae</taxon>
        <taxon>Parasphingorhabdus</taxon>
    </lineage>
</organism>
<dbReference type="CDD" id="cd01038">
    <property type="entry name" value="Endonuclease_DUF559"/>
    <property type="match status" value="1"/>
</dbReference>
<dbReference type="InterPro" id="IPR007569">
    <property type="entry name" value="DUF559"/>
</dbReference>
<dbReference type="Pfam" id="PF17827">
    <property type="entry name" value="PrmC_N"/>
    <property type="match status" value="1"/>
</dbReference>
<feature type="domain" description="DUF559" evidence="5">
    <location>
        <begin position="1"/>
        <end position="97"/>
    </location>
</feature>
<keyword evidence="3 4" id="KW-0949">S-adenosyl-L-methionine</keyword>
<dbReference type="NCBIfam" id="TIGR00536">
    <property type="entry name" value="hemK_fam"/>
    <property type="match status" value="1"/>
</dbReference>